<dbReference type="RefSeq" id="WP_288196655.1">
    <property type="nucleotide sequence ID" value="NZ_LT608334.1"/>
</dbReference>
<keyword evidence="4 8" id="KW-0997">Cell inner membrane</keyword>
<feature type="transmembrane region" description="Helical" evidence="9">
    <location>
        <begin position="458"/>
        <end position="475"/>
    </location>
</feature>
<feature type="transmembrane region" description="Helical" evidence="9">
    <location>
        <begin position="265"/>
        <end position="283"/>
    </location>
</feature>
<feature type="transmembrane region" description="Helical" evidence="9">
    <location>
        <begin position="28"/>
        <end position="50"/>
    </location>
</feature>
<feature type="transmembrane region" description="Helical" evidence="9">
    <location>
        <begin position="388"/>
        <end position="409"/>
    </location>
</feature>
<name>A0A212LG08_9HYPH</name>
<feature type="transmembrane region" description="Helical" evidence="9">
    <location>
        <begin position="487"/>
        <end position="509"/>
    </location>
</feature>
<dbReference type="EMBL" id="FMJD01000008">
    <property type="protein sequence ID" value="SCM76491.1"/>
    <property type="molecule type" value="Genomic_DNA"/>
</dbReference>
<evidence type="ECO:0000256" key="8">
    <source>
        <dbReference type="RuleBase" id="RU369079"/>
    </source>
</evidence>
<keyword evidence="2 8" id="KW-0813">Transport</keyword>
<feature type="transmembrane region" description="Helical" evidence="9">
    <location>
        <begin position="612"/>
        <end position="636"/>
    </location>
</feature>
<reference evidence="12" key="1">
    <citation type="submission" date="2016-08" db="EMBL/GenBank/DDBJ databases">
        <authorList>
            <person name="Seilhamer J.J."/>
        </authorList>
    </citation>
    <scope>NUCLEOTIDE SEQUENCE</scope>
    <source>
        <strain evidence="12">86</strain>
    </source>
</reference>
<keyword evidence="5 9" id="KW-0812">Transmembrane</keyword>
<keyword evidence="3" id="KW-1003">Cell membrane</keyword>
<feature type="transmembrane region" description="Helical" evidence="9">
    <location>
        <begin position="429"/>
        <end position="452"/>
    </location>
</feature>
<feature type="transmembrane region" description="Helical" evidence="9">
    <location>
        <begin position="529"/>
        <end position="546"/>
    </location>
</feature>
<evidence type="ECO:0000256" key="3">
    <source>
        <dbReference type="ARBA" id="ARBA00022475"/>
    </source>
</evidence>
<evidence type="ECO:0000259" key="11">
    <source>
        <dbReference type="Pfam" id="PF06808"/>
    </source>
</evidence>
<gene>
    <name evidence="12" type="ORF">KL86PLE_40296</name>
</gene>
<proteinExistence type="predicted"/>
<evidence type="ECO:0000256" key="1">
    <source>
        <dbReference type="ARBA" id="ARBA00004429"/>
    </source>
</evidence>
<evidence type="ECO:0000256" key="9">
    <source>
        <dbReference type="SAM" id="Phobius"/>
    </source>
</evidence>
<feature type="transmembrane region" description="Helical" evidence="9">
    <location>
        <begin position="106"/>
        <end position="126"/>
    </location>
</feature>
<evidence type="ECO:0000256" key="6">
    <source>
        <dbReference type="ARBA" id="ARBA00022989"/>
    </source>
</evidence>
<feature type="domain" description="Tripartite ATP-independent periplasmic transporters DctQ component" evidence="10">
    <location>
        <begin position="41"/>
        <end position="169"/>
    </location>
</feature>
<evidence type="ECO:0000256" key="5">
    <source>
        <dbReference type="ARBA" id="ARBA00022692"/>
    </source>
</evidence>
<dbReference type="PANTHER" id="PTHR33362">
    <property type="entry name" value="SIALIC ACID TRAP TRANSPORTER PERMEASE PROTEIN SIAT-RELATED"/>
    <property type="match status" value="1"/>
</dbReference>
<dbReference type="GO" id="GO:0005886">
    <property type="term" value="C:plasma membrane"/>
    <property type="evidence" value="ECO:0007669"/>
    <property type="project" value="UniProtKB-SubCell"/>
</dbReference>
<dbReference type="AlphaFoldDB" id="A0A212LG08"/>
<feature type="transmembrane region" description="Helical" evidence="9">
    <location>
        <begin position="70"/>
        <end position="94"/>
    </location>
</feature>
<protein>
    <submittedName>
        <fullName evidence="12">Uncharacterized protein</fullName>
    </submittedName>
</protein>
<feature type="transmembrane region" description="Helical" evidence="9">
    <location>
        <begin position="316"/>
        <end position="340"/>
    </location>
</feature>
<dbReference type="Pfam" id="PF04290">
    <property type="entry name" value="DctQ"/>
    <property type="match status" value="1"/>
</dbReference>
<feature type="transmembrane region" description="Helical" evidence="9">
    <location>
        <begin position="352"/>
        <end position="376"/>
    </location>
</feature>
<organism evidence="12">
    <name type="scientific">uncultured Pleomorphomonas sp</name>
    <dbReference type="NCBI Taxonomy" id="442121"/>
    <lineage>
        <taxon>Bacteria</taxon>
        <taxon>Pseudomonadati</taxon>
        <taxon>Pseudomonadota</taxon>
        <taxon>Alphaproteobacteria</taxon>
        <taxon>Hyphomicrobiales</taxon>
        <taxon>Pleomorphomonadaceae</taxon>
        <taxon>Pleomorphomonas</taxon>
        <taxon>environmental samples</taxon>
    </lineage>
</organism>
<dbReference type="InterPro" id="IPR004681">
    <property type="entry name" value="TRAP_DctM"/>
</dbReference>
<feature type="transmembrane region" description="Helical" evidence="9">
    <location>
        <begin position="216"/>
        <end position="244"/>
    </location>
</feature>
<comment type="subcellular location">
    <subcellularLocation>
        <location evidence="1 8">Cell inner membrane</location>
        <topology evidence="1 8">Multi-pass membrane protein</topology>
    </subcellularLocation>
</comment>
<evidence type="ECO:0000313" key="12">
    <source>
        <dbReference type="EMBL" id="SCM76491.1"/>
    </source>
</evidence>
<comment type="function">
    <text evidence="8">Part of the tripartite ATP-independent periplasmic (TRAP) transport system.</text>
</comment>
<sequence length="642" mass="68722">MTFEPDHTVPARPGVGNLFRSGYLSLIVLVRNLMAVMLAFMSVLVIYQVVSRYFFNAPSTITDELLRYSLIWMGIVGSAYCFMLGRHLSLPLLVDALPPAAARQVTVFNHCVTLLFGALLTWGGYWSVIANSQTFTPMLRVSIGTLQSVIFIAGVLICLSQIVDLCRLIGEDRRNAVSAVKSIVVLAAIVAAIAWFRGTATYEAWASDHIEVFSVVVLFGTLFALLICGAPIAIGLAFAGILTLSLQIDVDSLFSTMGEKIFNGLDNFGFLALPFFVLAGAIMNEAGIARRLIDFARLLGRRIPGNLWQTNVVANMLFGSISGSGIAAATAIGGVMTPAAREEKYDMAITTAVNAASAPTGMLIPPSGALIVYSLLTGGTASVVSLFVAGYLPGIIMGVAVMVVAYFYARRRNYPVDRSPYSFSETSRVFLRALPSMLLIFIVIGGIVAGAFTATEGSGIAVLYSFVLAIIYRGLTPRSFVNVLVDTAIATGVIMFLIACSNLMSWSMTFASIPDTIGEILTTLSDNKYVILLLINVALLVVGTFMDMAPAQLIFTPIFYPIVTALGVDPVHFGIIMVYNLSMGVVTPPVGTVLFVSCSLTGEKITAVTRPLLPIFAVQIVGLLLVTYVPALSMLLPRLLGL</sequence>
<keyword evidence="7 9" id="KW-0472">Membrane</keyword>
<evidence type="ECO:0000256" key="4">
    <source>
        <dbReference type="ARBA" id="ARBA00022519"/>
    </source>
</evidence>
<dbReference type="Pfam" id="PF06808">
    <property type="entry name" value="DctM"/>
    <property type="match status" value="1"/>
</dbReference>
<dbReference type="NCBIfam" id="TIGR00786">
    <property type="entry name" value="dctM"/>
    <property type="match status" value="1"/>
</dbReference>
<dbReference type="PANTHER" id="PTHR33362:SF2">
    <property type="entry name" value="TRAP TRANSPORTER LARGE PERMEASE PROTEIN"/>
    <property type="match status" value="1"/>
</dbReference>
<dbReference type="InterPro" id="IPR010656">
    <property type="entry name" value="DctM"/>
</dbReference>
<dbReference type="GO" id="GO:0022857">
    <property type="term" value="F:transmembrane transporter activity"/>
    <property type="evidence" value="ECO:0007669"/>
    <property type="project" value="UniProtKB-UniRule"/>
</dbReference>
<feature type="transmembrane region" description="Helical" evidence="9">
    <location>
        <begin position="178"/>
        <end position="196"/>
    </location>
</feature>
<keyword evidence="6 9" id="KW-1133">Transmembrane helix</keyword>
<feature type="domain" description="TRAP C4-dicarboxylate transport system permease DctM subunit" evidence="11">
    <location>
        <begin position="219"/>
        <end position="632"/>
    </location>
</feature>
<feature type="transmembrane region" description="Helical" evidence="9">
    <location>
        <begin position="146"/>
        <end position="166"/>
    </location>
</feature>
<accession>A0A212LG08</accession>
<dbReference type="InterPro" id="IPR055348">
    <property type="entry name" value="DctQ"/>
</dbReference>
<evidence type="ECO:0000256" key="2">
    <source>
        <dbReference type="ARBA" id="ARBA00022448"/>
    </source>
</evidence>
<evidence type="ECO:0000259" key="10">
    <source>
        <dbReference type="Pfam" id="PF04290"/>
    </source>
</evidence>
<evidence type="ECO:0000256" key="7">
    <source>
        <dbReference type="ARBA" id="ARBA00023136"/>
    </source>
</evidence>